<keyword evidence="5" id="KW-1185">Reference proteome</keyword>
<comment type="caution">
    <text evidence="4">The sequence shown here is derived from an EMBL/GenBank/DDBJ whole genome shotgun (WGS) entry which is preliminary data.</text>
</comment>
<evidence type="ECO:0000256" key="3">
    <source>
        <dbReference type="PROSITE-ProRule" id="PRU00023"/>
    </source>
</evidence>
<protein>
    <submittedName>
        <fullName evidence="4">Uncharacterized protein</fullName>
    </submittedName>
</protein>
<sequence length="159" mass="17747">MAYTFEDLYEATEIDDFDEVKRILQKQPDLIHGKDEYEFSILHAAVMTEDEELLEWLIAKGADVHAKNDEGITPLHIVLYPEIAALLIRHGANVNAAAHDGSAPLHTQVSDGEERLDVIEVLLAHGADKTQKDDRGQTPLDIALEREEKEIAQLLGQAE</sequence>
<dbReference type="SUPFAM" id="SSF48403">
    <property type="entry name" value="Ankyrin repeat"/>
    <property type="match status" value="1"/>
</dbReference>
<gene>
    <name evidence="4" type="ORF">BPA01_17460</name>
</gene>
<dbReference type="InterPro" id="IPR002110">
    <property type="entry name" value="Ankyrin_rpt"/>
</dbReference>
<dbReference type="InterPro" id="IPR036770">
    <property type="entry name" value="Ankyrin_rpt-contain_sf"/>
</dbReference>
<keyword evidence="2 3" id="KW-0040">ANK repeat</keyword>
<evidence type="ECO:0000256" key="1">
    <source>
        <dbReference type="ARBA" id="ARBA00022737"/>
    </source>
</evidence>
<dbReference type="STRING" id="54914.AV540_00965"/>
<evidence type="ECO:0000256" key="2">
    <source>
        <dbReference type="ARBA" id="ARBA00023043"/>
    </source>
</evidence>
<proteinExistence type="predicted"/>
<dbReference type="EMBL" id="BJMH01000006">
    <property type="protein sequence ID" value="GEB32166.1"/>
    <property type="molecule type" value="Genomic_DNA"/>
</dbReference>
<reference evidence="4 5" key="1">
    <citation type="submission" date="2019-06" db="EMBL/GenBank/DDBJ databases">
        <title>Whole genome shotgun sequence of Brevibacillus parabrevis NBRC 12334.</title>
        <authorList>
            <person name="Hosoyama A."/>
            <person name="Uohara A."/>
            <person name="Ohji S."/>
            <person name="Ichikawa N."/>
        </authorList>
    </citation>
    <scope>NUCLEOTIDE SEQUENCE [LARGE SCALE GENOMIC DNA]</scope>
    <source>
        <strain evidence="4 5">NBRC 12334</strain>
    </source>
</reference>
<dbReference type="AlphaFoldDB" id="A0A4Y3PJL9"/>
<evidence type="ECO:0000313" key="5">
    <source>
        <dbReference type="Proteomes" id="UP000316882"/>
    </source>
</evidence>
<dbReference type="Pfam" id="PF12796">
    <property type="entry name" value="Ank_2"/>
    <property type="match status" value="1"/>
</dbReference>
<dbReference type="PROSITE" id="PS50088">
    <property type="entry name" value="ANK_REPEAT"/>
    <property type="match status" value="2"/>
</dbReference>
<name>A0A4Y3PJL9_BREPA</name>
<dbReference type="PANTHER" id="PTHR24201">
    <property type="entry name" value="ANK_REP_REGION DOMAIN-CONTAINING PROTEIN"/>
    <property type="match status" value="1"/>
</dbReference>
<evidence type="ECO:0000313" key="4">
    <source>
        <dbReference type="EMBL" id="GEB32166.1"/>
    </source>
</evidence>
<keyword evidence="1" id="KW-0677">Repeat</keyword>
<dbReference type="InterPro" id="IPR050776">
    <property type="entry name" value="Ank_Repeat/CDKN_Inhibitor"/>
</dbReference>
<dbReference type="Gene3D" id="1.25.40.20">
    <property type="entry name" value="Ankyrin repeat-containing domain"/>
    <property type="match status" value="1"/>
</dbReference>
<dbReference type="PROSITE" id="PS50297">
    <property type="entry name" value="ANK_REP_REGION"/>
    <property type="match status" value="2"/>
</dbReference>
<feature type="repeat" description="ANK" evidence="3">
    <location>
        <begin position="37"/>
        <end position="69"/>
    </location>
</feature>
<accession>A0A4Y3PJL9</accession>
<dbReference type="SMART" id="SM00248">
    <property type="entry name" value="ANK"/>
    <property type="match status" value="3"/>
</dbReference>
<dbReference type="Proteomes" id="UP000316882">
    <property type="component" value="Unassembled WGS sequence"/>
</dbReference>
<feature type="repeat" description="ANK" evidence="3">
    <location>
        <begin position="100"/>
        <end position="134"/>
    </location>
</feature>
<dbReference type="RefSeq" id="WP_122966195.1">
    <property type="nucleotide sequence ID" value="NZ_BJMH01000006.1"/>
</dbReference>
<organism evidence="4 5">
    <name type="scientific">Brevibacillus parabrevis</name>
    <dbReference type="NCBI Taxonomy" id="54914"/>
    <lineage>
        <taxon>Bacteria</taxon>
        <taxon>Bacillati</taxon>
        <taxon>Bacillota</taxon>
        <taxon>Bacilli</taxon>
        <taxon>Bacillales</taxon>
        <taxon>Paenibacillaceae</taxon>
        <taxon>Brevibacillus</taxon>
    </lineage>
</organism>